<evidence type="ECO:0000313" key="3">
    <source>
        <dbReference type="Proteomes" id="UP001253848"/>
    </source>
</evidence>
<sequence length="458" mass="53276">MKIKRFPHFVRDHNLNLIATLLFFFFIFYLLFIYEIGLADSADFSRVIDRLGLGRPFSDASQNFFNYFNLEYPIISDQSIPLDFSQLIGSLALFLNKIFYSQTNFSIYFLSGIYLLLYTSGYFLLLRNTTHYFKKKGARVGFMLFAGLLFSDILFISYFNSFYQESIFLISLLFVLALSLARKLNYNFLFIALLVLSLSKMQNLVFILLPIGLVAHRWQKLNRTLLLISFLVFSSMIFLQLKTQQKTNEANIYEAVFLGVLLKADLESQKKLLSDFNLNDLNYLKNVGRGYWRQGNELYDYGLAEDFYGRISNFTVLQMYFENPKLFFKTGLEGLKVLAVSSAQPEHLGNLSREDSVDGKKIRVLSLLGKILHLILWPIYILISIFYVAFIKSENAENKLMFHLLYYIPLVFCANFISGGINDFIKHNLSLYFMICCLLLIFYISLNNKLKKDEIVHS</sequence>
<evidence type="ECO:0000256" key="1">
    <source>
        <dbReference type="SAM" id="Phobius"/>
    </source>
</evidence>
<feature type="transmembrane region" description="Helical" evidence="1">
    <location>
        <begin position="162"/>
        <end position="181"/>
    </location>
</feature>
<keyword evidence="3" id="KW-1185">Reference proteome</keyword>
<feature type="transmembrane region" description="Helical" evidence="1">
    <location>
        <begin position="15"/>
        <end position="34"/>
    </location>
</feature>
<keyword evidence="1" id="KW-0472">Membrane</keyword>
<evidence type="ECO:0000313" key="2">
    <source>
        <dbReference type="EMBL" id="MDT0686852.1"/>
    </source>
</evidence>
<protein>
    <recommendedName>
        <fullName evidence="4">Glycosyltransferase RgtA/B/C/D-like domain-containing protein</fullName>
    </recommendedName>
</protein>
<feature type="transmembrane region" description="Helical" evidence="1">
    <location>
        <begin position="400"/>
        <end position="417"/>
    </location>
</feature>
<dbReference type="Proteomes" id="UP001253848">
    <property type="component" value="Unassembled WGS sequence"/>
</dbReference>
<dbReference type="RefSeq" id="WP_311500157.1">
    <property type="nucleotide sequence ID" value="NZ_JAVRHN010000007.1"/>
</dbReference>
<accession>A0ABU3DT13</accession>
<feature type="transmembrane region" description="Helical" evidence="1">
    <location>
        <begin position="429"/>
        <end position="446"/>
    </location>
</feature>
<organism evidence="2 3">
    <name type="scientific">Autumnicola psychrophila</name>
    <dbReference type="NCBI Taxonomy" id="3075592"/>
    <lineage>
        <taxon>Bacteria</taxon>
        <taxon>Pseudomonadati</taxon>
        <taxon>Bacteroidota</taxon>
        <taxon>Flavobacteriia</taxon>
        <taxon>Flavobacteriales</taxon>
        <taxon>Flavobacteriaceae</taxon>
        <taxon>Autumnicola</taxon>
    </lineage>
</organism>
<name>A0ABU3DT13_9FLAO</name>
<comment type="caution">
    <text evidence="2">The sequence shown here is derived from an EMBL/GenBank/DDBJ whole genome shotgun (WGS) entry which is preliminary data.</text>
</comment>
<keyword evidence="1" id="KW-1133">Transmembrane helix</keyword>
<gene>
    <name evidence="2" type="ORF">RM541_10780</name>
</gene>
<feature type="transmembrane region" description="Helical" evidence="1">
    <location>
        <begin position="367"/>
        <end position="388"/>
    </location>
</feature>
<dbReference type="EMBL" id="JAVRHN010000007">
    <property type="protein sequence ID" value="MDT0686852.1"/>
    <property type="molecule type" value="Genomic_DNA"/>
</dbReference>
<evidence type="ECO:0008006" key="4">
    <source>
        <dbReference type="Google" id="ProtNLM"/>
    </source>
</evidence>
<keyword evidence="1" id="KW-0812">Transmembrane</keyword>
<feature type="transmembrane region" description="Helical" evidence="1">
    <location>
        <begin position="221"/>
        <end position="239"/>
    </location>
</feature>
<feature type="transmembrane region" description="Helical" evidence="1">
    <location>
        <begin position="105"/>
        <end position="125"/>
    </location>
</feature>
<reference evidence="2 3" key="1">
    <citation type="submission" date="2023-09" db="EMBL/GenBank/DDBJ databases">
        <authorList>
            <person name="Rey-Velasco X."/>
        </authorList>
    </citation>
    <scope>NUCLEOTIDE SEQUENCE [LARGE SCALE GENOMIC DNA]</scope>
    <source>
        <strain evidence="2 3">F225</strain>
    </source>
</reference>
<feature type="transmembrane region" description="Helical" evidence="1">
    <location>
        <begin position="137"/>
        <end position="156"/>
    </location>
</feature>
<proteinExistence type="predicted"/>
<feature type="transmembrane region" description="Helical" evidence="1">
    <location>
        <begin position="188"/>
        <end position="215"/>
    </location>
</feature>